<evidence type="ECO:0000256" key="1">
    <source>
        <dbReference type="SAM" id="MobiDB-lite"/>
    </source>
</evidence>
<proteinExistence type="predicted"/>
<evidence type="ECO:0000313" key="4">
    <source>
        <dbReference type="Proteomes" id="UP000548582"/>
    </source>
</evidence>
<keyword evidence="4" id="KW-1185">Reference proteome</keyword>
<feature type="signal peptide" evidence="2">
    <location>
        <begin position="1"/>
        <end position="20"/>
    </location>
</feature>
<keyword evidence="2" id="KW-0732">Signal</keyword>
<reference evidence="3 4" key="1">
    <citation type="submission" date="2020-03" db="EMBL/GenBank/DDBJ databases">
        <authorList>
            <person name="Sun Q."/>
        </authorList>
    </citation>
    <scope>NUCLEOTIDE SEQUENCE [LARGE SCALE GENOMIC DNA]</scope>
    <source>
        <strain evidence="3 4">JC162</strain>
    </source>
</reference>
<evidence type="ECO:0008006" key="5">
    <source>
        <dbReference type="Google" id="ProtNLM"/>
    </source>
</evidence>
<dbReference type="PROSITE" id="PS51257">
    <property type="entry name" value="PROKAR_LIPOPROTEIN"/>
    <property type="match status" value="1"/>
</dbReference>
<feature type="region of interest" description="Disordered" evidence="1">
    <location>
        <begin position="101"/>
        <end position="125"/>
    </location>
</feature>
<gene>
    <name evidence="3" type="ORF">GWK16_14885</name>
</gene>
<sequence>MIRIVPALPVLAVLLLGACAEENAPRSLQAAEAGIGQDAALRRQCEAEAERAVNFRERGQAARDDASMLQGDATNNIPTLRIQSDAFNRRVLREDLIRECVRANTAGPRPQDPTPPATTTRGRRN</sequence>
<evidence type="ECO:0000256" key="2">
    <source>
        <dbReference type="SAM" id="SignalP"/>
    </source>
</evidence>
<dbReference type="EMBL" id="JABBKX010000004">
    <property type="protein sequence ID" value="NMJ42530.1"/>
    <property type="molecule type" value="Genomic_DNA"/>
</dbReference>
<dbReference type="AlphaFoldDB" id="A0A848EGG5"/>
<dbReference type="Proteomes" id="UP000548582">
    <property type="component" value="Unassembled WGS sequence"/>
</dbReference>
<protein>
    <recommendedName>
        <fullName evidence="5">Lipoprotein</fullName>
    </recommendedName>
</protein>
<name>A0A848EGG5_9PROT</name>
<accession>A0A848EGG5</accession>
<comment type="caution">
    <text evidence="3">The sequence shown here is derived from an EMBL/GenBank/DDBJ whole genome shotgun (WGS) entry which is preliminary data.</text>
</comment>
<dbReference type="RefSeq" id="WP_170054740.1">
    <property type="nucleotide sequence ID" value="NZ_JABBKX010000004.1"/>
</dbReference>
<evidence type="ECO:0000313" key="3">
    <source>
        <dbReference type="EMBL" id="NMJ42530.1"/>
    </source>
</evidence>
<organism evidence="3 4">
    <name type="scientific">Neoroseomonas marina</name>
    <dbReference type="NCBI Taxonomy" id="1232220"/>
    <lineage>
        <taxon>Bacteria</taxon>
        <taxon>Pseudomonadati</taxon>
        <taxon>Pseudomonadota</taxon>
        <taxon>Alphaproteobacteria</taxon>
        <taxon>Acetobacterales</taxon>
        <taxon>Acetobacteraceae</taxon>
        <taxon>Neoroseomonas</taxon>
    </lineage>
</organism>
<feature type="chain" id="PRO_5032384313" description="Lipoprotein" evidence="2">
    <location>
        <begin position="21"/>
        <end position="125"/>
    </location>
</feature>